<feature type="non-terminal residue" evidence="1">
    <location>
        <position position="207"/>
    </location>
</feature>
<reference evidence="1" key="1">
    <citation type="submission" date="2015-09" db="EMBL/GenBank/DDBJ databases">
        <title>De novo assembly of Pectinophora gossypiella (Pink Bollworm) gut transcriptome.</title>
        <authorList>
            <person name="Tassone E.E."/>
        </authorList>
    </citation>
    <scope>NUCLEOTIDE SEQUENCE</scope>
</reference>
<name>A0A1E1WK28_PECGO</name>
<sequence>AETSITDHDSIILILEMKPVALKIPSTLERIDYNALDSAMSVLNLLPVFSTSDVHLATSFLINTLNIAITANTKIIKISNRKTIKKPWITPGILRCLRNRDKLHQKLKRNPNCVIIKTTYNRYRNYCGKILKKLKNDHEKEQLSSAAKSGNKKLWQTIQTITHTHKRKDKALSLLTNCDPEIAINNVNSYFINIGKDLAEKTLASRP</sequence>
<gene>
    <name evidence="1" type="ORF">g.885</name>
</gene>
<dbReference type="OrthoDB" id="445826at2759"/>
<protein>
    <submittedName>
        <fullName evidence="1">Uncharacterized protein</fullName>
    </submittedName>
</protein>
<proteinExistence type="predicted"/>
<dbReference type="EMBL" id="GDQN01003702">
    <property type="protein sequence ID" value="JAT87352.1"/>
    <property type="molecule type" value="Transcribed_RNA"/>
</dbReference>
<feature type="non-terminal residue" evidence="1">
    <location>
        <position position="1"/>
    </location>
</feature>
<dbReference type="AlphaFoldDB" id="A0A1E1WK28"/>
<accession>A0A1E1WK28</accession>
<organism evidence="1">
    <name type="scientific">Pectinophora gossypiella</name>
    <name type="common">Cotton pink bollworm</name>
    <name type="synonym">Depressaria gossypiella</name>
    <dbReference type="NCBI Taxonomy" id="13191"/>
    <lineage>
        <taxon>Eukaryota</taxon>
        <taxon>Metazoa</taxon>
        <taxon>Ecdysozoa</taxon>
        <taxon>Arthropoda</taxon>
        <taxon>Hexapoda</taxon>
        <taxon>Insecta</taxon>
        <taxon>Pterygota</taxon>
        <taxon>Neoptera</taxon>
        <taxon>Endopterygota</taxon>
        <taxon>Lepidoptera</taxon>
        <taxon>Glossata</taxon>
        <taxon>Ditrysia</taxon>
        <taxon>Gelechioidea</taxon>
        <taxon>Gelechiidae</taxon>
        <taxon>Apatetrinae</taxon>
        <taxon>Pectinophora</taxon>
    </lineage>
</organism>
<evidence type="ECO:0000313" key="1">
    <source>
        <dbReference type="EMBL" id="JAT87352.1"/>
    </source>
</evidence>